<gene>
    <name evidence="3" type="ORF">H6A20_10615</name>
</gene>
<feature type="domain" description="Pesticidal crystal protein Cry22Aa Ig-like" evidence="2">
    <location>
        <begin position="173"/>
        <end position="234"/>
    </location>
</feature>
<proteinExistence type="predicted"/>
<evidence type="ECO:0000259" key="2">
    <source>
        <dbReference type="Pfam" id="PF16403"/>
    </source>
</evidence>
<organism evidence="3 4">
    <name type="scientific">Mordavella massiliensis</name>
    <dbReference type="NCBI Taxonomy" id="1871024"/>
    <lineage>
        <taxon>Bacteria</taxon>
        <taxon>Bacillati</taxon>
        <taxon>Bacillota</taxon>
        <taxon>Clostridia</taxon>
        <taxon>Eubacteriales</taxon>
        <taxon>Clostridiaceae</taxon>
        <taxon>Mordavella</taxon>
    </lineage>
</organism>
<dbReference type="RefSeq" id="WP_204907106.1">
    <property type="nucleotide sequence ID" value="NZ_JACJKS010000017.1"/>
</dbReference>
<reference evidence="3" key="2">
    <citation type="journal article" date="2021" name="Sci. Rep.">
        <title>The distribution of antibiotic resistance genes in chicken gut microbiota commensals.</title>
        <authorList>
            <person name="Juricova H."/>
            <person name="Matiasovicova J."/>
            <person name="Kubasova T."/>
            <person name="Cejkova D."/>
            <person name="Rychlik I."/>
        </authorList>
    </citation>
    <scope>NUCLEOTIDE SEQUENCE</scope>
    <source>
        <strain evidence="3">An582</strain>
    </source>
</reference>
<reference evidence="3" key="1">
    <citation type="submission" date="2020-08" db="EMBL/GenBank/DDBJ databases">
        <authorList>
            <person name="Cejkova D."/>
            <person name="Kubasova T."/>
            <person name="Jahodarova E."/>
            <person name="Rychlik I."/>
        </authorList>
    </citation>
    <scope>NUCLEOTIDE SEQUENCE</scope>
    <source>
        <strain evidence="3">An582</strain>
    </source>
</reference>
<evidence type="ECO:0000313" key="3">
    <source>
        <dbReference type="EMBL" id="MBM6949102.1"/>
    </source>
</evidence>
<evidence type="ECO:0000313" key="4">
    <source>
        <dbReference type="Proteomes" id="UP000705508"/>
    </source>
</evidence>
<dbReference type="Pfam" id="PF16403">
    <property type="entry name" value="Bact_surface_Ig-like"/>
    <property type="match status" value="1"/>
</dbReference>
<dbReference type="Proteomes" id="UP000705508">
    <property type="component" value="Unassembled WGS sequence"/>
</dbReference>
<dbReference type="AlphaFoldDB" id="A0A939BG82"/>
<name>A0A939BG82_9CLOT</name>
<protein>
    <submittedName>
        <fullName evidence="3">DUF5011 domain-containing protein</fullName>
    </submittedName>
</protein>
<sequence length="244" mass="25735">MKKLRITGTVLLAACVILGVISFVIYTGQDHTAPEITVEEANLTYTEGQDYKELMTGVTAQDNRDGDLTEEVFVDKVIPTGESSAVVYYGVIDSAKNVGTASRTVSYVPAADDAASQDVQAAEEAAQGQEAAETVQETPAETVQEEQPVQDPAAQAQNLVPNGERPALALTAPSTTVAVGTPFNPMSVVQAMVDDKDTSDTLSQRVMVDGAYDTNVPGSYALTFYVGDSDGNTSDPVSFTLVVQ</sequence>
<accession>A0A939BG82</accession>
<evidence type="ECO:0000256" key="1">
    <source>
        <dbReference type="SAM" id="MobiDB-lite"/>
    </source>
</evidence>
<dbReference type="InterPro" id="IPR013783">
    <property type="entry name" value="Ig-like_fold"/>
</dbReference>
<feature type="compositionally biased region" description="Low complexity" evidence="1">
    <location>
        <begin position="125"/>
        <end position="137"/>
    </location>
</feature>
<dbReference type="EMBL" id="JACJKS010000017">
    <property type="protein sequence ID" value="MBM6949102.1"/>
    <property type="molecule type" value="Genomic_DNA"/>
</dbReference>
<comment type="caution">
    <text evidence="3">The sequence shown here is derived from an EMBL/GenBank/DDBJ whole genome shotgun (WGS) entry which is preliminary data.</text>
</comment>
<dbReference type="InterPro" id="IPR032179">
    <property type="entry name" value="Cry22Aa_Ig-like"/>
</dbReference>
<feature type="region of interest" description="Disordered" evidence="1">
    <location>
        <begin position="125"/>
        <end position="153"/>
    </location>
</feature>
<dbReference type="Gene3D" id="2.60.40.10">
    <property type="entry name" value="Immunoglobulins"/>
    <property type="match status" value="2"/>
</dbReference>